<accession>A0A8J4CH04</accession>
<evidence type="ECO:0000313" key="3">
    <source>
        <dbReference type="EMBL" id="GIL81542.1"/>
    </source>
</evidence>
<dbReference type="EMBL" id="BNCP01000021">
    <property type="protein sequence ID" value="GIL81542.1"/>
    <property type="molecule type" value="Genomic_DNA"/>
</dbReference>
<dbReference type="Proteomes" id="UP000722791">
    <property type="component" value="Unassembled WGS sequence"/>
</dbReference>
<dbReference type="PROSITE" id="PS51787">
    <property type="entry name" value="LON_N"/>
    <property type="match status" value="1"/>
</dbReference>
<dbReference type="PANTHER" id="PTHR46732">
    <property type="entry name" value="ATP-DEPENDENT PROTEASE LA (LON) DOMAIN PROTEIN"/>
    <property type="match status" value="1"/>
</dbReference>
<dbReference type="SMART" id="SM00464">
    <property type="entry name" value="LON"/>
    <property type="match status" value="1"/>
</dbReference>
<feature type="coiled-coil region" evidence="1">
    <location>
        <begin position="229"/>
        <end position="256"/>
    </location>
</feature>
<keyword evidence="5" id="KW-1185">Reference proteome</keyword>
<reference evidence="3" key="1">
    <citation type="journal article" date="2021" name="Proc. Natl. Acad. Sci. U.S.A.">
        <title>Three genomes in the algal genus Volvox reveal the fate of a haploid sex-determining region after a transition to homothallism.</title>
        <authorList>
            <person name="Yamamoto K."/>
            <person name="Hamaji T."/>
            <person name="Kawai-Toyooka H."/>
            <person name="Matsuzaki R."/>
            <person name="Takahashi F."/>
            <person name="Nishimura Y."/>
            <person name="Kawachi M."/>
            <person name="Noguchi H."/>
            <person name="Minakuchi Y."/>
            <person name="Umen J.G."/>
            <person name="Toyoda A."/>
            <person name="Nozaki H."/>
        </authorList>
    </citation>
    <scope>NUCLEOTIDE SEQUENCE</scope>
    <source>
        <strain evidence="4">NIES-3785</strain>
        <strain evidence="3">NIES-3786</strain>
    </source>
</reference>
<keyword evidence="1" id="KW-0175">Coiled coil</keyword>
<protein>
    <recommendedName>
        <fullName evidence="2">Lon N-terminal domain-containing protein</fullName>
    </recommendedName>
</protein>
<comment type="caution">
    <text evidence="3">The sequence shown here is derived from an EMBL/GenBank/DDBJ whole genome shotgun (WGS) entry which is preliminary data.</text>
</comment>
<dbReference type="InterPro" id="IPR015947">
    <property type="entry name" value="PUA-like_sf"/>
</dbReference>
<feature type="domain" description="Lon N-terminal" evidence="2">
    <location>
        <begin position="43"/>
        <end position="257"/>
    </location>
</feature>
<dbReference type="EMBL" id="BNCQ01000002">
    <property type="protein sequence ID" value="GIL94806.1"/>
    <property type="molecule type" value="Genomic_DNA"/>
</dbReference>
<dbReference type="InterPro" id="IPR046336">
    <property type="entry name" value="Lon_prtase_N_sf"/>
</dbReference>
<dbReference type="SUPFAM" id="SSF88697">
    <property type="entry name" value="PUA domain-like"/>
    <property type="match status" value="1"/>
</dbReference>
<sequence>MAFVSKIAFSGTSAGTGRAPLPARLSRHRRLQCVAKAGTRKQLPIFPLNVVALPCATVPLMIFEARYRVLFNTILAGEPGVEDGLVQSDSPFCGSRRFGMCYVDGRADPSGASRMASVGTMLEVVDFAHVQDGRIFVTTKGRERFRILSIVKDRPIMIAEVEELPEDEAEGEEVASLAKEVADLLRSTIRLNVKLNNLEASEDQLEPEELAGLGPRDLSYWIASFFGDIKVLQQSLLEENSTIKRLNREKEILSDTVRYYSATVALKSLSVSSPTSGDDKAKDS</sequence>
<evidence type="ECO:0000259" key="2">
    <source>
        <dbReference type="PROSITE" id="PS51787"/>
    </source>
</evidence>
<dbReference type="Pfam" id="PF02190">
    <property type="entry name" value="LON_substr_bdg"/>
    <property type="match status" value="1"/>
</dbReference>
<evidence type="ECO:0000313" key="4">
    <source>
        <dbReference type="EMBL" id="GIL94806.1"/>
    </source>
</evidence>
<name>A0A8J4CH04_9CHLO</name>
<dbReference type="InterPro" id="IPR003111">
    <property type="entry name" value="Lon_prtase_N"/>
</dbReference>
<dbReference type="OrthoDB" id="264917at2759"/>
<evidence type="ECO:0000256" key="1">
    <source>
        <dbReference type="SAM" id="Coils"/>
    </source>
</evidence>
<gene>
    <name evidence="3" type="ORF">Vretifemale_10571</name>
    <name evidence="4" type="ORF">Vretimale_950</name>
</gene>
<proteinExistence type="predicted"/>
<dbReference type="PANTHER" id="PTHR46732:SF8">
    <property type="entry name" value="ATP-DEPENDENT PROTEASE LA (LON) DOMAIN PROTEIN"/>
    <property type="match status" value="1"/>
</dbReference>
<dbReference type="Proteomes" id="UP000747110">
    <property type="component" value="Unassembled WGS sequence"/>
</dbReference>
<evidence type="ECO:0000313" key="5">
    <source>
        <dbReference type="Proteomes" id="UP000747110"/>
    </source>
</evidence>
<dbReference type="Gene3D" id="2.30.130.40">
    <property type="entry name" value="LON domain-like"/>
    <property type="match status" value="1"/>
</dbReference>
<dbReference type="AlphaFoldDB" id="A0A8J4CH04"/>
<organism evidence="3 5">
    <name type="scientific">Volvox reticuliferus</name>
    <dbReference type="NCBI Taxonomy" id="1737510"/>
    <lineage>
        <taxon>Eukaryota</taxon>
        <taxon>Viridiplantae</taxon>
        <taxon>Chlorophyta</taxon>
        <taxon>core chlorophytes</taxon>
        <taxon>Chlorophyceae</taxon>
        <taxon>CS clade</taxon>
        <taxon>Chlamydomonadales</taxon>
        <taxon>Volvocaceae</taxon>
        <taxon>Volvox</taxon>
    </lineage>
</organism>